<proteinExistence type="predicted"/>
<protein>
    <submittedName>
        <fullName evidence="1">Uncharacterized protein</fullName>
    </submittedName>
</protein>
<dbReference type="EMBL" id="LAZR01000297">
    <property type="protein sequence ID" value="KKN76272.1"/>
    <property type="molecule type" value="Genomic_DNA"/>
</dbReference>
<gene>
    <name evidence="1" type="ORF">LCGC14_0371240</name>
</gene>
<dbReference type="AlphaFoldDB" id="A0A0F9TMX7"/>
<accession>A0A0F9TMX7</accession>
<reference evidence="1" key="1">
    <citation type="journal article" date="2015" name="Nature">
        <title>Complex archaea that bridge the gap between prokaryotes and eukaryotes.</title>
        <authorList>
            <person name="Spang A."/>
            <person name="Saw J.H."/>
            <person name="Jorgensen S.L."/>
            <person name="Zaremba-Niedzwiedzka K."/>
            <person name="Martijn J."/>
            <person name="Lind A.E."/>
            <person name="van Eijk R."/>
            <person name="Schleper C."/>
            <person name="Guy L."/>
            <person name="Ettema T.J."/>
        </authorList>
    </citation>
    <scope>NUCLEOTIDE SEQUENCE</scope>
</reference>
<comment type="caution">
    <text evidence="1">The sequence shown here is derived from an EMBL/GenBank/DDBJ whole genome shotgun (WGS) entry which is preliminary data.</text>
</comment>
<sequence>MENEYREGAEALKRREKILEKSAKMNAYMAKREKEEALSCQFCGCTTLEHLGVVKKIPSRHSLSQHESWCVENPYNRRTREKHLEKISAECIVICPKLKGIVE</sequence>
<feature type="non-terminal residue" evidence="1">
    <location>
        <position position="103"/>
    </location>
</feature>
<evidence type="ECO:0000313" key="1">
    <source>
        <dbReference type="EMBL" id="KKN76272.1"/>
    </source>
</evidence>
<name>A0A0F9TMX7_9ZZZZ</name>
<organism evidence="1">
    <name type="scientific">marine sediment metagenome</name>
    <dbReference type="NCBI Taxonomy" id="412755"/>
    <lineage>
        <taxon>unclassified sequences</taxon>
        <taxon>metagenomes</taxon>
        <taxon>ecological metagenomes</taxon>
    </lineage>
</organism>